<dbReference type="InterPro" id="IPR055411">
    <property type="entry name" value="LRR_FXL15/At3g58940/PEG3-like"/>
</dbReference>
<dbReference type="SUPFAM" id="SSF52047">
    <property type="entry name" value="RNI-like"/>
    <property type="match status" value="1"/>
</dbReference>
<organism evidence="4">
    <name type="scientific">Triticum aestivum</name>
    <name type="common">Wheat</name>
    <dbReference type="NCBI Taxonomy" id="4565"/>
    <lineage>
        <taxon>Eukaryota</taxon>
        <taxon>Viridiplantae</taxon>
        <taxon>Streptophyta</taxon>
        <taxon>Embryophyta</taxon>
        <taxon>Tracheophyta</taxon>
        <taxon>Spermatophyta</taxon>
        <taxon>Magnoliopsida</taxon>
        <taxon>Liliopsida</taxon>
        <taxon>Poales</taxon>
        <taxon>Poaceae</taxon>
        <taxon>BOP clade</taxon>
        <taxon>Pooideae</taxon>
        <taxon>Triticodae</taxon>
        <taxon>Triticeae</taxon>
        <taxon>Triticinae</taxon>
        <taxon>Triticum</taxon>
    </lineage>
</organism>
<dbReference type="Gramene" id="TraesSTA5A03G02644930.1">
    <property type="protein sequence ID" value="TraesSTA5A03G02644930.1"/>
    <property type="gene ID" value="TraesSTA5A03G02644930"/>
</dbReference>
<evidence type="ECO:0000313" key="4">
    <source>
        <dbReference type="EnsemblPlants" id="TraesCS5A02G169800.1"/>
    </source>
</evidence>
<dbReference type="InterPro" id="IPR006566">
    <property type="entry name" value="FBD"/>
</dbReference>
<dbReference type="Gramene" id="TraesJAG5A03G02655010.1">
    <property type="protein sequence ID" value="TraesJAG5A03G02655010.1"/>
    <property type="gene ID" value="TraesJAG5A03G02655010"/>
</dbReference>
<dbReference type="InterPro" id="IPR053781">
    <property type="entry name" value="F-box_AtFBL13-like"/>
</dbReference>
<dbReference type="OrthoDB" id="612216at2759"/>
<dbReference type="Pfam" id="PF24758">
    <property type="entry name" value="LRR_At5g56370"/>
    <property type="match status" value="2"/>
</dbReference>
<dbReference type="Gramene" id="TraesCLE_scaffold_074329_01G000300.1">
    <property type="protein sequence ID" value="TraesCLE_scaffold_074329_01G000300.1"/>
    <property type="gene ID" value="TraesCLE_scaffold_074329_01G000300"/>
</dbReference>
<dbReference type="Gramene" id="TraesCS5A02G169800.1">
    <property type="protein sequence ID" value="TraesCS5A02G169800.1"/>
    <property type="gene ID" value="TraesCS5A02G169800"/>
</dbReference>
<evidence type="ECO:0000256" key="1">
    <source>
        <dbReference type="SAM" id="MobiDB-lite"/>
    </source>
</evidence>
<keyword evidence="5" id="KW-1185">Reference proteome</keyword>
<sequence length="536" mass="59570">MRDGLRPRRQSPPPGKETRVAGFGPNTSKKRKLVGHQRREEVPPAAVGLDIHEEVIAPTPGAPDPKSTGKLPAGGEVDGGAVDRISNLHDDNLRHIVSLLPVKDGARTQILASRWRHLWRSAPLNLDYREFPSGCLPPYIDSRIAVISHILSSHPGPGRRFCIEPCYLHAPEATVDAWLRSAALDKLQELETGSTICIDPPPASTFRFSATLCVATLGKCSLPDDIVQGLHFPLLKQLGLDSVRITEFSLDSLIAGCTPALECLLIDRCSGFRSVRINSLSLISIGVRPECYCAIPFRELIIENTPSLERLLHLDFSIGIHVSIVSAPKLQTLGCLSDVTLPTFAESLNGISGGFRNSDQDRLPMFVFGSTVIKGPRVDKLTTAVRTVKTLAVQMGTLSLDTVIELMRCFPSLEKMYIQPRSEGENNVWRRKHRNFIRSFDIPIKTIALECYEGSKSEVDFVTFFVLNARLLELMTFHIQSHVNTEVFFAEQRRELQLEKKASKGAQFHFTVGRCVRSVWTMRHVRDLGLIDPFAC</sequence>
<dbReference type="Gramene" id="TraesMAC5A03G02652440.1">
    <property type="protein sequence ID" value="TraesMAC5A03G02652440.1"/>
    <property type="gene ID" value="TraesMAC5A03G02652440"/>
</dbReference>
<dbReference type="Gene3D" id="3.80.10.10">
    <property type="entry name" value="Ribonuclease Inhibitor"/>
    <property type="match status" value="1"/>
</dbReference>
<proteinExistence type="predicted"/>
<dbReference type="Gramene" id="TraesCS5A03G0456500.1">
    <property type="protein sequence ID" value="TraesCS5A03G0456500.1.CDS"/>
    <property type="gene ID" value="TraesCS5A03G0456500"/>
</dbReference>
<dbReference type="PANTHER" id="PTHR32141:SF138">
    <property type="entry name" value="F-BOX DOMAIN-CONTAINING PROTEIN"/>
    <property type="match status" value="1"/>
</dbReference>
<feature type="domain" description="F-box/LRR-repeat protein 15/At3g58940/PEG3-like LRR" evidence="3">
    <location>
        <begin position="175"/>
        <end position="338"/>
    </location>
</feature>
<evidence type="ECO:0000259" key="2">
    <source>
        <dbReference type="Pfam" id="PF08387"/>
    </source>
</evidence>
<accession>A0A3B6KH20</accession>
<protein>
    <submittedName>
        <fullName evidence="4">Uncharacterized protein</fullName>
    </submittedName>
</protein>
<dbReference type="SUPFAM" id="SSF81383">
    <property type="entry name" value="F-box domain"/>
    <property type="match status" value="1"/>
</dbReference>
<feature type="domain" description="FBD" evidence="2">
    <location>
        <begin position="444"/>
        <end position="477"/>
    </location>
</feature>
<evidence type="ECO:0000313" key="5">
    <source>
        <dbReference type="Proteomes" id="UP000019116"/>
    </source>
</evidence>
<dbReference type="AlphaFoldDB" id="A0A3B6KH20"/>
<dbReference type="Gramene" id="TraesPARA_EIv1.0_1583760.1">
    <property type="protein sequence ID" value="TraesPARA_EIv1.0_1583760.1.CDS"/>
    <property type="gene ID" value="TraesPARA_EIv1.0_1583760"/>
</dbReference>
<dbReference type="Gramene" id="TraesLDM5A03G02657120.1">
    <property type="protein sequence ID" value="TraesLDM5A03G02657120.1"/>
    <property type="gene ID" value="TraesLDM5A03G02657120"/>
</dbReference>
<dbReference type="Gramene" id="TraesSYM5A03G02683260.1">
    <property type="protein sequence ID" value="TraesSYM5A03G02683260.1"/>
    <property type="gene ID" value="TraesSYM5A03G02683260"/>
</dbReference>
<feature type="region of interest" description="Disordered" evidence="1">
    <location>
        <begin position="1"/>
        <end position="78"/>
    </location>
</feature>
<reference evidence="4" key="2">
    <citation type="submission" date="2018-10" db="UniProtKB">
        <authorList>
            <consortium name="EnsemblPlants"/>
        </authorList>
    </citation>
    <scope>IDENTIFICATION</scope>
</reference>
<dbReference type="Gramene" id="TraesROB_scaffold_073714_01G000300.1">
    <property type="protein sequence ID" value="TraesROB_scaffold_073714_01G000300.1"/>
    <property type="gene ID" value="TraesROB_scaffold_073714_01G000300"/>
</dbReference>
<dbReference type="Gramene" id="TraesCAD_scaffold_060092_01G000300.1">
    <property type="protein sequence ID" value="TraesCAD_scaffold_060092_01G000300.1"/>
    <property type="gene ID" value="TraesCAD_scaffold_060092_01G000300"/>
</dbReference>
<reference evidence="4" key="1">
    <citation type="submission" date="2018-08" db="EMBL/GenBank/DDBJ databases">
        <authorList>
            <person name="Rossello M."/>
        </authorList>
    </citation>
    <scope>NUCLEOTIDE SEQUENCE [LARGE SCALE GENOMIC DNA]</scope>
    <source>
        <strain evidence="4">cv. Chinese Spring</strain>
    </source>
</reference>
<dbReference type="InterPro" id="IPR032675">
    <property type="entry name" value="LRR_dom_sf"/>
</dbReference>
<dbReference type="EnsemblPlants" id="TraesCS5A02G169800.1">
    <property type="protein sequence ID" value="TraesCS5A02G169800.1"/>
    <property type="gene ID" value="TraesCS5A02G169800"/>
</dbReference>
<dbReference type="OMA" id="KLCTHRI"/>
<dbReference type="InterPro" id="IPR055302">
    <property type="entry name" value="F-box_dom-containing"/>
</dbReference>
<dbReference type="CDD" id="cd22160">
    <property type="entry name" value="F-box_AtFBL13-like"/>
    <property type="match status" value="1"/>
</dbReference>
<dbReference type="Gramene" id="TraesWEE_scaffold_066158_01G000100.1">
    <property type="protein sequence ID" value="TraesWEE_scaffold_066158_01G000100.1"/>
    <property type="gene ID" value="TraesWEE_scaffold_066158_01G000100"/>
</dbReference>
<dbReference type="Gramene" id="TraesLAC5A03G02607540.1">
    <property type="protein sequence ID" value="TraesLAC5A03G02607540.1"/>
    <property type="gene ID" value="TraesLAC5A03G02607540"/>
</dbReference>
<dbReference type="Pfam" id="PF08387">
    <property type="entry name" value="FBD"/>
    <property type="match status" value="1"/>
</dbReference>
<dbReference type="Proteomes" id="UP000019116">
    <property type="component" value="Chromosome 5A"/>
</dbReference>
<dbReference type="PANTHER" id="PTHR32141">
    <property type="match status" value="1"/>
</dbReference>
<evidence type="ECO:0000259" key="3">
    <source>
        <dbReference type="Pfam" id="PF24758"/>
    </source>
</evidence>
<feature type="domain" description="F-box/LRR-repeat protein 15/At3g58940/PEG3-like LRR" evidence="3">
    <location>
        <begin position="361"/>
        <end position="418"/>
    </location>
</feature>
<dbReference type="InterPro" id="IPR036047">
    <property type="entry name" value="F-box-like_dom_sf"/>
</dbReference>
<dbReference type="Gramene" id="TraesARI5A03G02695920.1">
    <property type="protein sequence ID" value="TraesARI5A03G02695920.1"/>
    <property type="gene ID" value="TraesARI5A03G02695920"/>
</dbReference>
<name>A0A3B6KH20_WHEAT</name>